<keyword evidence="2 7" id="KW-0813">Transport</keyword>
<dbReference type="Pfam" id="PF00528">
    <property type="entry name" value="BPD_transp_1"/>
    <property type="match status" value="1"/>
</dbReference>
<evidence type="ECO:0000256" key="3">
    <source>
        <dbReference type="ARBA" id="ARBA00022475"/>
    </source>
</evidence>
<keyword evidence="5 7" id="KW-1133">Transmembrane helix</keyword>
<sequence length="311" mass="32379">MKFSAAAAKTKSEHLRRIPPFKRAEAVGGSGRATGSTFRLGSADVLTGAAAIAVAFLALCALVPGWIAPYSPTEMNTAAILQAPSAPHPFGTDYFGRDVFSLIVYGTRDSLLIGASSVLVGVLIGGALGSLAGYVGGRLDTIIMRFMDILLTVPGILLALTIAAALGPGLRNIVLAIAISSVPGYARVMRGQIMGIRRRGYVFASRALGAKPSSILLKHVLPNSAAPLLVMATLGLGSSILAGAGLSFLGLGVLKEIPDWGALLSQGRGYLTVAWWICTFPGLAITLFVLSVNLIGDRWRDAVDPKRKGRA</sequence>
<dbReference type="SUPFAM" id="SSF161098">
    <property type="entry name" value="MetI-like"/>
    <property type="match status" value="1"/>
</dbReference>
<keyword evidence="4 7" id="KW-0812">Transmembrane</keyword>
<comment type="subcellular location">
    <subcellularLocation>
        <location evidence="1 7">Cell membrane</location>
        <topology evidence="1 7">Multi-pass membrane protein</topology>
    </subcellularLocation>
</comment>
<evidence type="ECO:0000256" key="6">
    <source>
        <dbReference type="ARBA" id="ARBA00023136"/>
    </source>
</evidence>
<dbReference type="GO" id="GO:0055085">
    <property type="term" value="P:transmembrane transport"/>
    <property type="evidence" value="ECO:0007669"/>
    <property type="project" value="InterPro"/>
</dbReference>
<evidence type="ECO:0000256" key="7">
    <source>
        <dbReference type="RuleBase" id="RU363032"/>
    </source>
</evidence>
<feature type="domain" description="ABC transmembrane type-1" evidence="8">
    <location>
        <begin position="107"/>
        <end position="296"/>
    </location>
</feature>
<keyword evidence="10" id="KW-1185">Reference proteome</keyword>
<dbReference type="PANTHER" id="PTHR43386:SF1">
    <property type="entry name" value="D,D-DIPEPTIDE TRANSPORT SYSTEM PERMEASE PROTEIN DDPC-RELATED"/>
    <property type="match status" value="1"/>
</dbReference>
<evidence type="ECO:0000256" key="2">
    <source>
        <dbReference type="ARBA" id="ARBA00022448"/>
    </source>
</evidence>
<dbReference type="RefSeq" id="WP_141445807.1">
    <property type="nucleotide sequence ID" value="NZ_CP041217.1"/>
</dbReference>
<feature type="transmembrane region" description="Helical" evidence="7">
    <location>
        <begin position="111"/>
        <end position="134"/>
    </location>
</feature>
<feature type="transmembrane region" description="Helical" evidence="7">
    <location>
        <begin position="172"/>
        <end position="189"/>
    </location>
</feature>
<dbReference type="PANTHER" id="PTHR43386">
    <property type="entry name" value="OLIGOPEPTIDE TRANSPORT SYSTEM PERMEASE PROTEIN APPC"/>
    <property type="match status" value="1"/>
</dbReference>
<dbReference type="KEGG" id="saca:FFV09_00220"/>
<dbReference type="GO" id="GO:0005886">
    <property type="term" value="C:plasma membrane"/>
    <property type="evidence" value="ECO:0007669"/>
    <property type="project" value="UniProtKB-SubCell"/>
</dbReference>
<evidence type="ECO:0000313" key="10">
    <source>
        <dbReference type="Proteomes" id="UP000316968"/>
    </source>
</evidence>
<dbReference type="CDD" id="cd06261">
    <property type="entry name" value="TM_PBP2"/>
    <property type="match status" value="1"/>
</dbReference>
<keyword evidence="3" id="KW-1003">Cell membrane</keyword>
<dbReference type="InterPro" id="IPR050366">
    <property type="entry name" value="BP-dependent_transpt_permease"/>
</dbReference>
<keyword evidence="6 7" id="KW-0472">Membrane</keyword>
<evidence type="ECO:0000256" key="1">
    <source>
        <dbReference type="ARBA" id="ARBA00004651"/>
    </source>
</evidence>
<dbReference type="OrthoDB" id="9797472at2"/>
<accession>A0A4Y6US05</accession>
<dbReference type="InterPro" id="IPR035906">
    <property type="entry name" value="MetI-like_sf"/>
</dbReference>
<comment type="similarity">
    <text evidence="7">Belongs to the binding-protein-dependent transport system permease family.</text>
</comment>
<feature type="transmembrane region" description="Helical" evidence="7">
    <location>
        <begin position="146"/>
        <end position="166"/>
    </location>
</feature>
<dbReference type="PROSITE" id="PS50928">
    <property type="entry name" value="ABC_TM1"/>
    <property type="match status" value="1"/>
</dbReference>
<organism evidence="9 10">
    <name type="scientific">Saccharibacillus brassicae</name>
    <dbReference type="NCBI Taxonomy" id="2583377"/>
    <lineage>
        <taxon>Bacteria</taxon>
        <taxon>Bacillati</taxon>
        <taxon>Bacillota</taxon>
        <taxon>Bacilli</taxon>
        <taxon>Bacillales</taxon>
        <taxon>Paenibacillaceae</taxon>
        <taxon>Saccharibacillus</taxon>
    </lineage>
</organism>
<gene>
    <name evidence="9" type="ORF">FFV09_00220</name>
</gene>
<feature type="transmembrane region" description="Helical" evidence="7">
    <location>
        <begin position="228"/>
        <end position="253"/>
    </location>
</feature>
<dbReference type="EMBL" id="CP041217">
    <property type="protein sequence ID" value="QDH19418.1"/>
    <property type="molecule type" value="Genomic_DNA"/>
</dbReference>
<proteinExistence type="inferred from homology"/>
<feature type="transmembrane region" description="Helical" evidence="7">
    <location>
        <begin position="273"/>
        <end position="296"/>
    </location>
</feature>
<evidence type="ECO:0000256" key="4">
    <source>
        <dbReference type="ARBA" id="ARBA00022692"/>
    </source>
</evidence>
<reference evidence="9 10" key="1">
    <citation type="submission" date="2019-06" db="EMBL/GenBank/DDBJ databases">
        <title>Saccharibacillus brassicae sp. nov., an endophytic bacterium isolated from Chinese cabbage seeds (Brassica pekinensis).</title>
        <authorList>
            <person name="Jiang L."/>
            <person name="Lee J."/>
            <person name="Kim S.W."/>
        </authorList>
    </citation>
    <scope>NUCLEOTIDE SEQUENCE [LARGE SCALE GENOMIC DNA]</scope>
    <source>
        <strain evidence="10">KCTC 43072 / ATSA2</strain>
    </source>
</reference>
<feature type="transmembrane region" description="Helical" evidence="7">
    <location>
        <begin position="45"/>
        <end position="67"/>
    </location>
</feature>
<evidence type="ECO:0000259" key="8">
    <source>
        <dbReference type="PROSITE" id="PS50928"/>
    </source>
</evidence>
<name>A0A4Y6US05_SACBS</name>
<evidence type="ECO:0000256" key="5">
    <source>
        <dbReference type="ARBA" id="ARBA00022989"/>
    </source>
</evidence>
<dbReference type="AlphaFoldDB" id="A0A4Y6US05"/>
<evidence type="ECO:0000313" key="9">
    <source>
        <dbReference type="EMBL" id="QDH19418.1"/>
    </source>
</evidence>
<dbReference type="Proteomes" id="UP000316968">
    <property type="component" value="Chromosome"/>
</dbReference>
<protein>
    <submittedName>
        <fullName evidence="9">ABC transporter permease</fullName>
    </submittedName>
</protein>
<dbReference type="Gene3D" id="1.10.3720.10">
    <property type="entry name" value="MetI-like"/>
    <property type="match status" value="1"/>
</dbReference>
<dbReference type="InterPro" id="IPR000515">
    <property type="entry name" value="MetI-like"/>
</dbReference>